<dbReference type="InParanoid" id="A0A1X2H8A6"/>
<sequence length="376" mass="41783">MKEDDAMNNRPVHPLPYRSILQEMLWTNRTVIAASSAAVVGVVAGYPFDSVKTRMQTEPYDSIKACVKQTYKEEGIRGFFRGVLPPLVTVSIIKSVSFSVYEQSKAFCKAHFPFMRQDQLSSVMAISTVGGAVSGAFIATFSCPFELVKIHKQLEFLLQASSISTGATVVRAPSEQYMKDHKKKRQTVNRTVGAGIPIAPSGRGATHTSASERCRKQHTATSSWHSAREIIRNKGFFGLWSGFSLHFVRDTVGTSVYFGGYETTKYLLTSADRPAGPVEQFLAGGICGILCWLAVFPVDLVKSLIQKEVLTPKPAYKSTLDCVRDIYHTRGARGFYRGIAVTLMRAFPIHSLNFLVYEQTLRLVRYASHHTEYVSL</sequence>
<dbReference type="EMBL" id="MCGN01000007">
    <property type="protein sequence ID" value="ORY94809.1"/>
    <property type="molecule type" value="Genomic_DNA"/>
</dbReference>
<keyword evidence="12" id="KW-1185">Reference proteome</keyword>
<evidence type="ECO:0000256" key="9">
    <source>
        <dbReference type="PROSITE-ProRule" id="PRU00282"/>
    </source>
</evidence>
<dbReference type="InterPro" id="IPR018108">
    <property type="entry name" value="MCP_transmembrane"/>
</dbReference>
<dbReference type="OMA" id="FTKIYAQ"/>
<evidence type="ECO:0000256" key="1">
    <source>
        <dbReference type="ARBA" id="ARBA00004225"/>
    </source>
</evidence>
<evidence type="ECO:0000256" key="4">
    <source>
        <dbReference type="ARBA" id="ARBA00022692"/>
    </source>
</evidence>
<dbReference type="OrthoDB" id="2382881at2759"/>
<dbReference type="GO" id="GO:0031966">
    <property type="term" value="C:mitochondrial membrane"/>
    <property type="evidence" value="ECO:0007669"/>
    <property type="project" value="UniProtKB-SubCell"/>
</dbReference>
<evidence type="ECO:0000313" key="12">
    <source>
        <dbReference type="Proteomes" id="UP000242180"/>
    </source>
</evidence>
<dbReference type="PRINTS" id="PR00926">
    <property type="entry name" value="MITOCARRIER"/>
</dbReference>
<feature type="repeat" description="Solcar" evidence="9">
    <location>
        <begin position="275"/>
        <end position="363"/>
    </location>
</feature>
<dbReference type="PANTHER" id="PTHR45624:SF9">
    <property type="entry name" value="CARRIER PROTEIN, PUTATIVE (AFU_ORTHOLOGUE AFUA_4G06390)-RELATED"/>
    <property type="match status" value="1"/>
</dbReference>
<feature type="repeat" description="Solcar" evidence="9">
    <location>
        <begin position="122"/>
        <end position="267"/>
    </location>
</feature>
<dbReference type="InterPro" id="IPR050567">
    <property type="entry name" value="Mitochondrial_Carrier"/>
</dbReference>
<keyword evidence="5" id="KW-0677">Repeat</keyword>
<comment type="subcellular location">
    <subcellularLocation>
        <location evidence="1">Mitochondrion membrane</location>
        <topology evidence="1">Multi-pass membrane protein</topology>
    </subcellularLocation>
</comment>
<evidence type="ECO:0000256" key="6">
    <source>
        <dbReference type="ARBA" id="ARBA00022989"/>
    </source>
</evidence>
<dbReference type="PROSITE" id="PS50920">
    <property type="entry name" value="SOLCAR"/>
    <property type="match status" value="3"/>
</dbReference>
<reference evidence="11 12" key="1">
    <citation type="submission" date="2016-07" db="EMBL/GenBank/DDBJ databases">
        <title>Pervasive Adenine N6-methylation of Active Genes in Fungi.</title>
        <authorList>
            <consortium name="DOE Joint Genome Institute"/>
            <person name="Mondo S.J."/>
            <person name="Dannebaum R.O."/>
            <person name="Kuo R.C."/>
            <person name="Labutti K."/>
            <person name="Haridas S."/>
            <person name="Kuo A."/>
            <person name="Salamov A."/>
            <person name="Ahrendt S.R."/>
            <person name="Lipzen A."/>
            <person name="Sullivan W."/>
            <person name="Andreopoulos W.B."/>
            <person name="Clum A."/>
            <person name="Lindquist E."/>
            <person name="Daum C."/>
            <person name="Ramamoorthy G.K."/>
            <person name="Gryganskyi A."/>
            <person name="Culley D."/>
            <person name="Magnuson J.K."/>
            <person name="James T.Y."/>
            <person name="O'Malley M.A."/>
            <person name="Stajich J.E."/>
            <person name="Spatafora J.W."/>
            <person name="Visel A."/>
            <person name="Grigoriev I.V."/>
        </authorList>
    </citation>
    <scope>NUCLEOTIDE SEQUENCE [LARGE SCALE GENOMIC DNA]</scope>
    <source>
        <strain evidence="11 12">NRRL 2496</strain>
    </source>
</reference>
<dbReference type="InterPro" id="IPR002067">
    <property type="entry name" value="MCP"/>
</dbReference>
<comment type="similarity">
    <text evidence="2 10">Belongs to the mitochondrial carrier (TC 2.A.29) family.</text>
</comment>
<keyword evidence="7" id="KW-0496">Mitochondrion</keyword>
<dbReference type="STRING" id="13706.A0A1X2H8A6"/>
<keyword evidence="3 10" id="KW-0813">Transport</keyword>
<evidence type="ECO:0000256" key="5">
    <source>
        <dbReference type="ARBA" id="ARBA00022737"/>
    </source>
</evidence>
<dbReference type="GO" id="GO:0022857">
    <property type="term" value="F:transmembrane transporter activity"/>
    <property type="evidence" value="ECO:0007669"/>
    <property type="project" value="TreeGrafter"/>
</dbReference>
<dbReference type="Pfam" id="PF00153">
    <property type="entry name" value="Mito_carr"/>
    <property type="match status" value="3"/>
</dbReference>
<name>A0A1X2H8A6_SYNRA</name>
<dbReference type="Proteomes" id="UP000242180">
    <property type="component" value="Unassembled WGS sequence"/>
</dbReference>
<accession>A0A1X2H8A6</accession>
<keyword evidence="6" id="KW-1133">Transmembrane helix</keyword>
<dbReference type="PANTHER" id="PTHR45624">
    <property type="entry name" value="MITOCHONDRIAL BASIC AMINO ACIDS TRANSPORTER-RELATED"/>
    <property type="match status" value="1"/>
</dbReference>
<dbReference type="SUPFAM" id="SSF103506">
    <property type="entry name" value="Mitochondrial carrier"/>
    <property type="match status" value="1"/>
</dbReference>
<evidence type="ECO:0000256" key="3">
    <source>
        <dbReference type="ARBA" id="ARBA00022448"/>
    </source>
</evidence>
<keyword evidence="4 9" id="KW-0812">Transmembrane</keyword>
<evidence type="ECO:0000256" key="10">
    <source>
        <dbReference type="RuleBase" id="RU000488"/>
    </source>
</evidence>
<proteinExistence type="inferred from homology"/>
<protein>
    <submittedName>
        <fullName evidence="11">Mitochondrial carrier domain-containing protein</fullName>
    </submittedName>
</protein>
<gene>
    <name evidence="11" type="ORF">BCR43DRAFT_494619</name>
</gene>
<comment type="caution">
    <text evidence="11">The sequence shown here is derived from an EMBL/GenBank/DDBJ whole genome shotgun (WGS) entry which is preliminary data.</text>
</comment>
<evidence type="ECO:0000256" key="7">
    <source>
        <dbReference type="ARBA" id="ARBA00023128"/>
    </source>
</evidence>
<evidence type="ECO:0000313" key="11">
    <source>
        <dbReference type="EMBL" id="ORY94809.1"/>
    </source>
</evidence>
<feature type="repeat" description="Solcar" evidence="9">
    <location>
        <begin position="28"/>
        <end position="107"/>
    </location>
</feature>
<evidence type="ECO:0000256" key="2">
    <source>
        <dbReference type="ARBA" id="ARBA00006375"/>
    </source>
</evidence>
<evidence type="ECO:0000256" key="8">
    <source>
        <dbReference type="ARBA" id="ARBA00023136"/>
    </source>
</evidence>
<dbReference type="AlphaFoldDB" id="A0A1X2H8A6"/>
<dbReference type="InterPro" id="IPR023395">
    <property type="entry name" value="MCP_dom_sf"/>
</dbReference>
<organism evidence="11 12">
    <name type="scientific">Syncephalastrum racemosum</name>
    <name type="common">Filamentous fungus</name>
    <dbReference type="NCBI Taxonomy" id="13706"/>
    <lineage>
        <taxon>Eukaryota</taxon>
        <taxon>Fungi</taxon>
        <taxon>Fungi incertae sedis</taxon>
        <taxon>Mucoromycota</taxon>
        <taxon>Mucoromycotina</taxon>
        <taxon>Mucoromycetes</taxon>
        <taxon>Mucorales</taxon>
        <taxon>Syncephalastraceae</taxon>
        <taxon>Syncephalastrum</taxon>
    </lineage>
</organism>
<keyword evidence="8 9" id="KW-0472">Membrane</keyword>
<dbReference type="Gene3D" id="1.50.40.10">
    <property type="entry name" value="Mitochondrial carrier domain"/>
    <property type="match status" value="2"/>
</dbReference>